<accession>A0A455TAT2</accession>
<dbReference type="GO" id="GO:0001671">
    <property type="term" value="F:ATPase activator activity"/>
    <property type="evidence" value="ECO:0007669"/>
    <property type="project" value="InterPro"/>
</dbReference>
<protein>
    <recommendedName>
        <fullName evidence="1 6">Co-chaperone protein HscB</fullName>
    </recommendedName>
    <alternativeName>
        <fullName evidence="5 6">Hsc20</fullName>
    </alternativeName>
</protein>
<dbReference type="PROSITE" id="PS50076">
    <property type="entry name" value="DNAJ_2"/>
    <property type="match status" value="1"/>
</dbReference>
<evidence type="ECO:0000313" key="9">
    <source>
        <dbReference type="Proteomes" id="UP000317544"/>
    </source>
</evidence>
<evidence type="ECO:0000256" key="1">
    <source>
        <dbReference type="ARBA" id="ARBA00017570"/>
    </source>
</evidence>
<dbReference type="OrthoDB" id="287587at2"/>
<evidence type="ECO:0000256" key="2">
    <source>
        <dbReference type="ARBA" id="ARBA00023186"/>
    </source>
</evidence>
<dbReference type="AlphaFoldDB" id="A0A455TAT2"/>
<dbReference type="GO" id="GO:0044571">
    <property type="term" value="P:[2Fe-2S] cluster assembly"/>
    <property type="evidence" value="ECO:0007669"/>
    <property type="project" value="InterPro"/>
</dbReference>
<dbReference type="SUPFAM" id="SSF47144">
    <property type="entry name" value="HSC20 (HSCB), C-terminal oligomerisation domain"/>
    <property type="match status" value="1"/>
</dbReference>
<keyword evidence="9" id="KW-1185">Reference proteome</keyword>
<gene>
    <name evidence="6 8" type="primary">hscB</name>
    <name evidence="8" type="ORF">BUCNMO_446</name>
</gene>
<evidence type="ECO:0000256" key="4">
    <source>
        <dbReference type="ARBA" id="ARBA00025986"/>
    </source>
</evidence>
<sequence length="175" mass="21258">MSIKLCTNYYSLFNLIPTFEIDLKQLSKKFHNLQKKYHPDVNIKCNLKDRKKILQKSILINKGYYLLKDPIERGKYLLFLNGITINQNNNSFVNNNFLEYQFKLYEKLEYFKKNICKLEECNLFFKKICDLKQKFFDNFKSLCIKKEWKIAKNWLIKVIFLEKIKNETEKLIDNI</sequence>
<dbReference type="GO" id="GO:0051087">
    <property type="term" value="F:protein-folding chaperone binding"/>
    <property type="evidence" value="ECO:0007669"/>
    <property type="project" value="InterPro"/>
</dbReference>
<dbReference type="GO" id="GO:0006457">
    <property type="term" value="P:protein folding"/>
    <property type="evidence" value="ECO:0007669"/>
    <property type="project" value="UniProtKB-UniRule"/>
</dbReference>
<evidence type="ECO:0000256" key="5">
    <source>
        <dbReference type="ARBA" id="ARBA00030734"/>
    </source>
</evidence>
<dbReference type="InterPro" id="IPR004640">
    <property type="entry name" value="HscB"/>
</dbReference>
<dbReference type="CDD" id="cd06257">
    <property type="entry name" value="DnaJ"/>
    <property type="match status" value="1"/>
</dbReference>
<dbReference type="PANTHER" id="PTHR14021">
    <property type="entry name" value="IRON-SULFUR CLUSTER CO-CHAPERONE PROTEIN HSCB"/>
    <property type="match status" value="1"/>
</dbReference>
<dbReference type="Gene3D" id="1.10.287.110">
    <property type="entry name" value="DnaJ domain"/>
    <property type="match status" value="1"/>
</dbReference>
<dbReference type="GO" id="GO:0051259">
    <property type="term" value="P:protein complex oligomerization"/>
    <property type="evidence" value="ECO:0007669"/>
    <property type="project" value="InterPro"/>
</dbReference>
<dbReference type="InterPro" id="IPR036869">
    <property type="entry name" value="J_dom_sf"/>
</dbReference>
<evidence type="ECO:0000259" key="7">
    <source>
        <dbReference type="PROSITE" id="PS50076"/>
    </source>
</evidence>
<feature type="domain" description="J" evidence="7">
    <location>
        <begin position="8"/>
        <end position="80"/>
    </location>
</feature>
<dbReference type="EMBL" id="AP019379">
    <property type="protein sequence ID" value="BBI01448.1"/>
    <property type="molecule type" value="Genomic_DNA"/>
</dbReference>
<comment type="function">
    <text evidence="3 6">Co-chaperone involved in the maturation of iron-sulfur cluster-containing proteins. Seems to help targeting proteins to be folded toward HscA.</text>
</comment>
<proteinExistence type="inferred from homology"/>
<evidence type="ECO:0000313" key="8">
    <source>
        <dbReference type="EMBL" id="BBI01448.1"/>
    </source>
</evidence>
<comment type="subunit">
    <text evidence="4 6">Interacts with HscA and stimulates its ATPase activity. Interacts with IscU.</text>
</comment>
<dbReference type="SMART" id="SM00271">
    <property type="entry name" value="DnaJ"/>
    <property type="match status" value="1"/>
</dbReference>
<keyword evidence="2 6" id="KW-0143">Chaperone</keyword>
<dbReference type="Gene3D" id="1.20.1280.20">
    <property type="entry name" value="HscB, C-terminal domain"/>
    <property type="match status" value="1"/>
</dbReference>
<organism evidence="8 9">
    <name type="scientific">Buchnera aphidicola</name>
    <name type="common">Nipponaphis monzeni</name>
    <dbReference type="NCBI Taxonomy" id="2495405"/>
    <lineage>
        <taxon>Bacteria</taxon>
        <taxon>Pseudomonadati</taxon>
        <taxon>Pseudomonadota</taxon>
        <taxon>Gammaproteobacteria</taxon>
        <taxon>Enterobacterales</taxon>
        <taxon>Erwiniaceae</taxon>
        <taxon>Buchnera</taxon>
    </lineage>
</organism>
<evidence type="ECO:0000256" key="6">
    <source>
        <dbReference type="HAMAP-Rule" id="MF_00682"/>
    </source>
</evidence>
<comment type="similarity">
    <text evidence="6">Belongs to the HscB family.</text>
</comment>
<dbReference type="RefSeq" id="WP_158345257.1">
    <property type="nucleotide sequence ID" value="NZ_AP019379.1"/>
</dbReference>
<dbReference type="Proteomes" id="UP000317544">
    <property type="component" value="Chromosome"/>
</dbReference>
<dbReference type="SUPFAM" id="SSF46565">
    <property type="entry name" value="Chaperone J-domain"/>
    <property type="match status" value="1"/>
</dbReference>
<dbReference type="InterPro" id="IPR001623">
    <property type="entry name" value="DnaJ_domain"/>
</dbReference>
<reference evidence="8 9" key="1">
    <citation type="journal article" date="2019" name="Proc. Natl. Acad. Sci. U.S.A.">
        <title>Exaggeration and cooption of innate immunity for social defense.</title>
        <authorList>
            <person name="Kutsukake M."/>
            <person name="Moriyama M."/>
            <person name="Shigenobu S."/>
            <person name="Meng X.-Y."/>
            <person name="Nikoh N."/>
            <person name="Noda C."/>
            <person name="Kobayashi S."/>
            <person name="Fukatsu T."/>
        </authorList>
    </citation>
    <scope>NUCLEOTIDE SEQUENCE [LARGE SCALE GENOMIC DNA]</scope>
    <source>
        <strain evidence="8 9">Nmo</strain>
    </source>
</reference>
<dbReference type="NCBIfam" id="TIGR00714">
    <property type="entry name" value="hscB"/>
    <property type="match status" value="1"/>
</dbReference>
<dbReference type="HAMAP" id="MF_00682">
    <property type="entry name" value="HscB"/>
    <property type="match status" value="1"/>
</dbReference>
<dbReference type="PANTHER" id="PTHR14021:SF15">
    <property type="entry name" value="IRON-SULFUR CLUSTER CO-CHAPERONE PROTEIN HSCB"/>
    <property type="match status" value="1"/>
</dbReference>
<dbReference type="InterPro" id="IPR036386">
    <property type="entry name" value="HscB_C_sf"/>
</dbReference>
<evidence type="ECO:0000256" key="3">
    <source>
        <dbReference type="ARBA" id="ARBA00025596"/>
    </source>
</evidence>
<name>A0A455TAT2_9GAMM</name>